<evidence type="ECO:0008006" key="3">
    <source>
        <dbReference type="Google" id="ProtNLM"/>
    </source>
</evidence>
<dbReference type="SUPFAM" id="SSF55729">
    <property type="entry name" value="Acyl-CoA N-acyltransferases (Nat)"/>
    <property type="match status" value="1"/>
</dbReference>
<protein>
    <recommendedName>
        <fullName evidence="3">GNAT family N-acetyltransferase</fullName>
    </recommendedName>
</protein>
<accession>A0ABY1AA71</accession>
<dbReference type="InterPro" id="IPR016181">
    <property type="entry name" value="Acyl_CoA_acyltransferase"/>
</dbReference>
<organism evidence="1 2">
    <name type="scientific">Ligilactobacillus ruminis</name>
    <dbReference type="NCBI Taxonomy" id="1623"/>
    <lineage>
        <taxon>Bacteria</taxon>
        <taxon>Bacillati</taxon>
        <taxon>Bacillota</taxon>
        <taxon>Bacilli</taxon>
        <taxon>Lactobacillales</taxon>
        <taxon>Lactobacillaceae</taxon>
        <taxon>Ligilactobacillus</taxon>
    </lineage>
</organism>
<gene>
    <name evidence="1" type="ORF">SAMN05216431_10376</name>
</gene>
<comment type="caution">
    <text evidence="1">The sequence shown here is derived from an EMBL/GenBank/DDBJ whole genome shotgun (WGS) entry which is preliminary data.</text>
</comment>
<sequence>MTKYLRKATLDDLPTITQIFLEAKAFLKASGSPQWPNGAPNQATFKEDIQKGQCYVLIVDDQIGGMASLVLDPDPNYQVIYEGS</sequence>
<reference evidence="1 2" key="1">
    <citation type="submission" date="2016-10" db="EMBL/GenBank/DDBJ databases">
        <authorList>
            <person name="Varghese N."/>
            <person name="Submissions S."/>
        </authorList>
    </citation>
    <scope>NUCLEOTIDE SEQUENCE [LARGE SCALE GENOMIC DNA]</scope>
    <source>
        <strain evidence="1 2">WC1T17</strain>
    </source>
</reference>
<dbReference type="Proteomes" id="UP000182089">
    <property type="component" value="Unassembled WGS sequence"/>
</dbReference>
<dbReference type="Gene3D" id="3.40.630.30">
    <property type="match status" value="1"/>
</dbReference>
<evidence type="ECO:0000313" key="2">
    <source>
        <dbReference type="Proteomes" id="UP000182089"/>
    </source>
</evidence>
<proteinExistence type="predicted"/>
<dbReference type="EMBL" id="FOCC01000003">
    <property type="protein sequence ID" value="SEM48018.1"/>
    <property type="molecule type" value="Genomic_DNA"/>
</dbReference>
<name>A0ABY1AA71_9LACO</name>
<evidence type="ECO:0000313" key="1">
    <source>
        <dbReference type="EMBL" id="SEM48018.1"/>
    </source>
</evidence>